<reference evidence="2" key="1">
    <citation type="submission" date="2018-01" db="EMBL/GenBank/DDBJ databases">
        <authorList>
            <person name="Clerissi C."/>
        </authorList>
    </citation>
    <scope>NUCLEOTIDE SEQUENCE</scope>
    <source>
        <strain evidence="2">Cupriavidus oxalaticus LMG 2235</strain>
    </source>
</reference>
<gene>
    <name evidence="2" type="ORF">CO2235_MP70242</name>
</gene>
<dbReference type="Proteomes" id="UP000256862">
    <property type="component" value="Plasmid CO2235_mp"/>
</dbReference>
<comment type="caution">
    <text evidence="2">The sequence shown here is derived from an EMBL/GenBank/DDBJ whole genome shotgun (WGS) entry which is preliminary data.</text>
</comment>
<protein>
    <submittedName>
        <fullName evidence="2">Uncharacterized protein</fullName>
    </submittedName>
</protein>
<feature type="region of interest" description="Disordered" evidence="1">
    <location>
        <begin position="33"/>
        <end position="56"/>
    </location>
</feature>
<evidence type="ECO:0000256" key="1">
    <source>
        <dbReference type="SAM" id="MobiDB-lite"/>
    </source>
</evidence>
<sequence length="56" mass="5862">MPADVLALGDSGIHHLDILHTKKLAAILPVEENRSPLPRSGRGVGGEGGSVHEVTR</sequence>
<dbReference type="EMBL" id="OGUS01000142">
    <property type="protein sequence ID" value="SPC23582.1"/>
    <property type="molecule type" value="Genomic_DNA"/>
</dbReference>
<evidence type="ECO:0000313" key="2">
    <source>
        <dbReference type="EMBL" id="SPC23582.1"/>
    </source>
</evidence>
<organism evidence="2">
    <name type="scientific">Cupriavidus oxalaticus</name>
    <dbReference type="NCBI Taxonomy" id="96344"/>
    <lineage>
        <taxon>Bacteria</taxon>
        <taxon>Pseudomonadati</taxon>
        <taxon>Pseudomonadota</taxon>
        <taxon>Betaproteobacteria</taxon>
        <taxon>Burkholderiales</taxon>
        <taxon>Burkholderiaceae</taxon>
        <taxon>Cupriavidus</taxon>
    </lineage>
</organism>
<dbReference type="AlphaFoldDB" id="A0A375GN04"/>
<name>A0A375GN04_9BURK</name>
<accession>A0A375GN04</accession>
<proteinExistence type="predicted"/>